<proteinExistence type="predicted"/>
<dbReference type="OrthoDB" id="9814627at2"/>
<comment type="caution">
    <text evidence="2">The sequence shown here is derived from an EMBL/GenBank/DDBJ whole genome shotgun (WGS) entry which is preliminary data.</text>
</comment>
<evidence type="ECO:0000256" key="1">
    <source>
        <dbReference type="SAM" id="SignalP"/>
    </source>
</evidence>
<evidence type="ECO:0008006" key="4">
    <source>
        <dbReference type="Google" id="ProtNLM"/>
    </source>
</evidence>
<dbReference type="RefSeq" id="WP_069834716.1">
    <property type="nucleotide sequence ID" value="NZ_MDGQ01000004.1"/>
</dbReference>
<feature type="signal peptide" evidence="1">
    <location>
        <begin position="1"/>
        <end position="27"/>
    </location>
</feature>
<dbReference type="EMBL" id="MDGQ01000004">
    <property type="protein sequence ID" value="OEK05798.1"/>
    <property type="molecule type" value="Genomic_DNA"/>
</dbReference>
<organism evidence="2 3">
    <name type="scientific">Roseivirga misakiensis</name>
    <dbReference type="NCBI Taxonomy" id="1563681"/>
    <lineage>
        <taxon>Bacteria</taxon>
        <taxon>Pseudomonadati</taxon>
        <taxon>Bacteroidota</taxon>
        <taxon>Cytophagia</taxon>
        <taxon>Cytophagales</taxon>
        <taxon>Roseivirgaceae</taxon>
        <taxon>Roseivirga</taxon>
    </lineage>
</organism>
<keyword evidence="1" id="KW-0732">Signal</keyword>
<evidence type="ECO:0000313" key="2">
    <source>
        <dbReference type="EMBL" id="OEK05798.1"/>
    </source>
</evidence>
<reference evidence="2 3" key="1">
    <citation type="submission" date="2016-08" db="EMBL/GenBank/DDBJ databases">
        <title>Draft genome of Fabibacter sp. strain SK-8.</title>
        <authorList>
            <person name="Wong S.-K."/>
            <person name="Hamasaki K."/>
            <person name="Yoshizawa S."/>
        </authorList>
    </citation>
    <scope>NUCLEOTIDE SEQUENCE [LARGE SCALE GENOMIC DNA]</scope>
    <source>
        <strain evidence="2 3">SK-8</strain>
    </source>
</reference>
<dbReference type="STRING" id="1563681.BFP71_06675"/>
<evidence type="ECO:0000313" key="3">
    <source>
        <dbReference type="Proteomes" id="UP000095552"/>
    </source>
</evidence>
<protein>
    <recommendedName>
        <fullName evidence="4">YD repeat-containing protein</fullName>
    </recommendedName>
</protein>
<name>A0A1E5T335_9BACT</name>
<dbReference type="AlphaFoldDB" id="A0A1E5T335"/>
<gene>
    <name evidence="2" type="ORF">BFP71_06675</name>
</gene>
<dbReference type="Proteomes" id="UP000095552">
    <property type="component" value="Unassembled WGS sequence"/>
</dbReference>
<sequence>MKTVFKNFLKSTLILAMSALSVVPMLGQEMPNVIPPSPEAASIVGYGNTGVNFYTGSPSLSIPIHTASSKGYSLPVSLSYSGFGGIKVEQIAPWVGLGWSLNAGGVVSRTVRGRADDLGGGYQALAALPNLSSSTIALYQDYADGDLDAEPDEYNYNAGGMSGTFYINKSKQVVEKVKSNAKITPIFAGNVVTRFEITSASGTVYVFAEQERSKSFEVGENQAAISYYTSSWYLTQVKNQDGYSLMTLTYHDWSGTTNQLKNVSYYPLSELPLGVWFGPQHMRKSWSYTEAKRIKEISFDHGKILFNRSTVKRQDHLNDYRLDNIEVKDENNVLVKKFQFYYSYFTPTGTASINSSTTNITFQGLNTGDFERRLRLDEVKEFGNDGVTSNPGHVFTYNTNYYLPSRYSFAQDHWGYYNGKTGNTSPEPFQTVSYYDGWSILRTASMGTADRDPSASHAQAGVLTKVTYPTGGHTAFTFEGHVAYDPSSSSNKNVGGLRVDAIVDHDGIDASNDVRREYYYNLNGDNGSSNSTGYVVNEPKYGGQEVLNLSTSAPNVNMIPNGYRRTIPSTQPLMTTNGAEVGYGKVTVRTIGSSNNGKTEYYFTTADDYSDFYDGYYYFPLNGESFLTLGNVTTGRSFPYPRVDSRDYIRGLLTKQIDYRWTGSTYHKVKEVENIYAGTYEAPSSNLEPFDTNTYFPSNTVSANYPFNFTSVEGAIWKPGVHNHFKRYRIYSGRVDLQKTITKTYNLGSNSTQFTTETTNFWDDLSTNRFQVSRTQTKDSENNTHETRYYYPYDQSSLSGLTTTERNNLNAMVSSKNMLGTVVQQEQYRGSTKLSTTRTNFGNYSGYYLPSSIEAAKGTGSLETRVTFHQYDSHGNLLGVSKDGGAQQRYIYGYDNQLPTAQVVGATSNSHIGYSSFEQNGHGNLLYSGPSYTDANAPSGTKYYRLSTGSIQKTGLSSGITYRVSYYAKSGTVYVNGSTISSSGTFLNANGWRYYEKTFSGVSSITIGGSAYIDEVRIYPADAQMTTYTYSPMYGVTSQVDANHIAVKYQYDKFGRLELVKDLDGKVLQAYQYKYQATTSN</sequence>
<accession>A0A1E5T335</accession>
<keyword evidence="3" id="KW-1185">Reference proteome</keyword>
<feature type="chain" id="PRO_5009185896" description="YD repeat-containing protein" evidence="1">
    <location>
        <begin position="28"/>
        <end position="1081"/>
    </location>
</feature>